<organism evidence="8 9">
    <name type="scientific">Staphylococcus carnosus</name>
    <dbReference type="NCBI Taxonomy" id="1281"/>
    <lineage>
        <taxon>Bacteria</taxon>
        <taxon>Bacillati</taxon>
        <taxon>Bacillota</taxon>
        <taxon>Bacilli</taxon>
        <taxon>Bacillales</taxon>
        <taxon>Staphylococcaceae</taxon>
        <taxon>Staphylococcus</taxon>
    </lineage>
</organism>
<dbReference type="PANTHER" id="PTHR33507:SF3">
    <property type="entry name" value="INNER MEMBRANE PROTEIN YBBJ"/>
    <property type="match status" value="1"/>
</dbReference>
<proteinExistence type="predicted"/>
<feature type="transmembrane region" description="Helical" evidence="5">
    <location>
        <begin position="124"/>
        <end position="146"/>
    </location>
</feature>
<keyword evidence="3 5" id="KW-1133">Transmembrane helix</keyword>
<dbReference type="GO" id="GO:0005886">
    <property type="term" value="C:plasma membrane"/>
    <property type="evidence" value="ECO:0007669"/>
    <property type="project" value="TreeGrafter"/>
</dbReference>
<dbReference type="Pfam" id="PF24961">
    <property type="entry name" value="NfeD_membrane"/>
    <property type="match status" value="1"/>
</dbReference>
<feature type="transmembrane region" description="Helical" evidence="5">
    <location>
        <begin position="57"/>
        <end position="75"/>
    </location>
</feature>
<sequence>MSHPTGILHNISVFQTSQSPFMQYLGEIITSPLVSLILTCIIFLGFLYQLYSKRTNFAGIIAALALLILFLGYLIQGEVSLISIGLFIIGIILLIIEFFIVGAIIGIIGIVLIAISMIMLGNNILWMLINVVIAFILSIIEWVILVKGFNKKLSLFEKVILRDSTTSEAGYTSHDDRSDLVGQIAETLTELRPAGIISLNDERIDAVSDGTFIQRGVKVKVTQVEGTRVVVRELPQNS</sequence>
<evidence type="ECO:0000313" key="9">
    <source>
        <dbReference type="Proteomes" id="UP000033530"/>
    </source>
</evidence>
<evidence type="ECO:0000256" key="4">
    <source>
        <dbReference type="ARBA" id="ARBA00023136"/>
    </source>
</evidence>
<dbReference type="GO" id="GO:0006508">
    <property type="term" value="P:proteolysis"/>
    <property type="evidence" value="ECO:0007669"/>
    <property type="project" value="UniProtKB-KW"/>
</dbReference>
<keyword evidence="8" id="KW-0645">Protease</keyword>
<keyword evidence="4 5" id="KW-0472">Membrane</keyword>
<feature type="domain" description="NfeD-like C-terminal" evidence="6">
    <location>
        <begin position="178"/>
        <end position="232"/>
    </location>
</feature>
<dbReference type="Proteomes" id="UP000033530">
    <property type="component" value="Unassembled WGS sequence"/>
</dbReference>
<dbReference type="InterPro" id="IPR056739">
    <property type="entry name" value="NfeD_membrane"/>
</dbReference>
<comment type="subcellular location">
    <subcellularLocation>
        <location evidence="1">Membrane</location>
        <topology evidence="1">Multi-pass membrane protein</topology>
    </subcellularLocation>
</comment>
<accession>A0AAJ0JRQ1</accession>
<evidence type="ECO:0000256" key="2">
    <source>
        <dbReference type="ARBA" id="ARBA00022692"/>
    </source>
</evidence>
<dbReference type="InterPro" id="IPR012340">
    <property type="entry name" value="NA-bd_OB-fold"/>
</dbReference>
<dbReference type="GO" id="GO:0008233">
    <property type="term" value="F:peptidase activity"/>
    <property type="evidence" value="ECO:0007669"/>
    <property type="project" value="UniProtKB-KW"/>
</dbReference>
<dbReference type="InterPro" id="IPR052165">
    <property type="entry name" value="Membrane_assoc_protease"/>
</dbReference>
<reference evidence="8 9" key="1">
    <citation type="submission" date="2015-03" db="EMBL/GenBank/DDBJ databases">
        <title>Draft Genome Sequence of S. carnosus subsp. utilis LTH 7013, Isolated from South Tirolean Ham.</title>
        <authorList>
            <person name="Mueller A."/>
            <person name="Huptas C."/>
            <person name="Wenning M."/>
            <person name="Weiss A."/>
            <person name="Schmidt H."/>
        </authorList>
    </citation>
    <scope>NUCLEOTIDE SEQUENCE [LARGE SCALE GENOMIC DNA]</scope>
    <source>
        <strain evidence="8 9">LTH7013</strain>
    </source>
</reference>
<keyword evidence="2 5" id="KW-0812">Transmembrane</keyword>
<evidence type="ECO:0000259" key="7">
    <source>
        <dbReference type="Pfam" id="PF24961"/>
    </source>
</evidence>
<dbReference type="PANTHER" id="PTHR33507">
    <property type="entry name" value="INNER MEMBRANE PROTEIN YBBJ"/>
    <property type="match status" value="1"/>
</dbReference>
<evidence type="ECO:0000313" key="8">
    <source>
        <dbReference type="EMBL" id="KKB26153.1"/>
    </source>
</evidence>
<dbReference type="AlphaFoldDB" id="A0AAJ0JRQ1"/>
<dbReference type="Pfam" id="PF01957">
    <property type="entry name" value="NfeD"/>
    <property type="match status" value="1"/>
</dbReference>
<dbReference type="EMBL" id="LAIU01000001">
    <property type="protein sequence ID" value="KKB26153.1"/>
    <property type="molecule type" value="Genomic_DNA"/>
</dbReference>
<name>A0AAJ0JRQ1_STACA</name>
<evidence type="ECO:0000256" key="1">
    <source>
        <dbReference type="ARBA" id="ARBA00004141"/>
    </source>
</evidence>
<dbReference type="Gene3D" id="2.40.50.140">
    <property type="entry name" value="Nucleic acid-binding proteins"/>
    <property type="match status" value="1"/>
</dbReference>
<dbReference type="SUPFAM" id="SSF141322">
    <property type="entry name" value="NfeD domain-like"/>
    <property type="match status" value="1"/>
</dbReference>
<comment type="caution">
    <text evidence="8">The sequence shown here is derived from an EMBL/GenBank/DDBJ whole genome shotgun (WGS) entry which is preliminary data.</text>
</comment>
<evidence type="ECO:0000256" key="5">
    <source>
        <dbReference type="SAM" id="Phobius"/>
    </source>
</evidence>
<feature type="transmembrane region" description="Helical" evidence="5">
    <location>
        <begin position="87"/>
        <end position="118"/>
    </location>
</feature>
<evidence type="ECO:0000256" key="3">
    <source>
        <dbReference type="ARBA" id="ARBA00022989"/>
    </source>
</evidence>
<gene>
    <name evidence="8" type="ORF">VV61_01305</name>
</gene>
<feature type="domain" description="NfeD integral membrane" evidence="7">
    <location>
        <begin position="34"/>
        <end position="147"/>
    </location>
</feature>
<protein>
    <submittedName>
        <fullName evidence="8">Serine protease</fullName>
    </submittedName>
</protein>
<feature type="transmembrane region" description="Helical" evidence="5">
    <location>
        <begin position="28"/>
        <end position="51"/>
    </location>
</feature>
<evidence type="ECO:0000259" key="6">
    <source>
        <dbReference type="Pfam" id="PF01957"/>
    </source>
</evidence>
<dbReference type="InterPro" id="IPR002810">
    <property type="entry name" value="NfeD-like_C"/>
</dbReference>
<keyword evidence="8" id="KW-0378">Hydrolase</keyword>